<evidence type="ECO:0000256" key="1">
    <source>
        <dbReference type="ARBA" id="ARBA00004141"/>
    </source>
</evidence>
<dbReference type="GO" id="GO:0016020">
    <property type="term" value="C:membrane"/>
    <property type="evidence" value="ECO:0007669"/>
    <property type="project" value="UniProtKB-SubCell"/>
</dbReference>
<reference evidence="8 9" key="1">
    <citation type="journal article" date="2013" name="Curr. Biol.">
        <title>The Genome of the Foraminiferan Reticulomyxa filosa.</title>
        <authorList>
            <person name="Glockner G."/>
            <person name="Hulsmann N."/>
            <person name="Schleicher M."/>
            <person name="Noegel A.A."/>
            <person name="Eichinger L."/>
            <person name="Gallinger C."/>
            <person name="Pawlowski J."/>
            <person name="Sierra R."/>
            <person name="Euteneuer U."/>
            <person name="Pillet L."/>
            <person name="Moustafa A."/>
            <person name="Platzer M."/>
            <person name="Groth M."/>
            <person name="Szafranski K."/>
            <person name="Schliwa M."/>
        </authorList>
    </citation>
    <scope>NUCLEOTIDE SEQUENCE [LARGE SCALE GENOMIC DNA]</scope>
</reference>
<keyword evidence="8" id="KW-0547">Nucleotide-binding</keyword>
<dbReference type="OMA" id="KRDICAR"/>
<dbReference type="PANTHER" id="PTHR48041:SF139">
    <property type="entry name" value="PROTEIN SCARLET"/>
    <property type="match status" value="1"/>
</dbReference>
<evidence type="ECO:0000256" key="3">
    <source>
        <dbReference type="ARBA" id="ARBA00022692"/>
    </source>
</evidence>
<evidence type="ECO:0000313" key="9">
    <source>
        <dbReference type="Proteomes" id="UP000023152"/>
    </source>
</evidence>
<keyword evidence="5 6" id="KW-0472">Membrane</keyword>
<protein>
    <submittedName>
        <fullName evidence="8">ATP-binding cassette superfamily</fullName>
    </submittedName>
</protein>
<proteinExistence type="predicted"/>
<feature type="domain" description="ABC-2 type transporter transmembrane" evidence="7">
    <location>
        <begin position="28"/>
        <end position="247"/>
    </location>
</feature>
<dbReference type="GO" id="GO:0005524">
    <property type="term" value="F:ATP binding"/>
    <property type="evidence" value="ECO:0007669"/>
    <property type="project" value="UniProtKB-KW"/>
</dbReference>
<keyword evidence="8" id="KW-0067">ATP-binding</keyword>
<feature type="transmembrane region" description="Helical" evidence="6">
    <location>
        <begin position="80"/>
        <end position="102"/>
    </location>
</feature>
<feature type="transmembrane region" description="Helical" evidence="6">
    <location>
        <begin position="198"/>
        <end position="217"/>
    </location>
</feature>
<comment type="subcellular location">
    <subcellularLocation>
        <location evidence="1">Membrane</location>
        <topology evidence="1">Multi-pass membrane protein</topology>
    </subcellularLocation>
</comment>
<feature type="transmembrane region" description="Helical" evidence="6">
    <location>
        <begin position="123"/>
        <end position="146"/>
    </location>
</feature>
<dbReference type="Proteomes" id="UP000023152">
    <property type="component" value="Unassembled WGS sequence"/>
</dbReference>
<evidence type="ECO:0000256" key="5">
    <source>
        <dbReference type="ARBA" id="ARBA00023136"/>
    </source>
</evidence>
<keyword evidence="4 6" id="KW-1133">Transmembrane helix</keyword>
<dbReference type="InterPro" id="IPR050352">
    <property type="entry name" value="ABCG_transporters"/>
</dbReference>
<feature type="transmembrane region" description="Helical" evidence="6">
    <location>
        <begin position="166"/>
        <end position="191"/>
    </location>
</feature>
<keyword evidence="9" id="KW-1185">Reference proteome</keyword>
<gene>
    <name evidence="8" type="ORF">RFI_30253</name>
</gene>
<keyword evidence="3 6" id="KW-0812">Transmembrane</keyword>
<dbReference type="OrthoDB" id="66620at2759"/>
<dbReference type="AlphaFoldDB" id="X6M2D6"/>
<feature type="non-terminal residue" evidence="8">
    <location>
        <position position="1"/>
    </location>
</feature>
<evidence type="ECO:0000313" key="8">
    <source>
        <dbReference type="EMBL" id="ETO07140.1"/>
    </source>
</evidence>
<sequence>RKTKAIISGSLKELEKETSTVRSSFSIQFTVLLRRGFRQVFRNKFALSIRLFFSLLFSLILSAVYSNTNYGQKSIQDRTGVLFFVVMNQSFQALISTVNAFTVEKAIIIRERQVLLLFKKRCLYLYHILAYYSTKVMTALPADIAYPLVFSSVMYWSVNLHPTAAAFFIFIAVTMLTSLSAISFGLFIAALAPSVEAANVMASPLMILQVMFAGFYININNIPIWLRWLENISYVRWAFMAFAINEFSGEHFHCDQGAGKACLATGDQVQFSFIKKKKKIHLLLFKPLKRFLKIHY</sequence>
<dbReference type="EMBL" id="ASPP01026464">
    <property type="protein sequence ID" value="ETO07140.1"/>
    <property type="molecule type" value="Genomic_DNA"/>
</dbReference>
<evidence type="ECO:0000256" key="2">
    <source>
        <dbReference type="ARBA" id="ARBA00022448"/>
    </source>
</evidence>
<accession>X6M2D6</accession>
<dbReference type="Pfam" id="PF01061">
    <property type="entry name" value="ABC2_membrane"/>
    <property type="match status" value="1"/>
</dbReference>
<dbReference type="PANTHER" id="PTHR48041">
    <property type="entry name" value="ABC TRANSPORTER G FAMILY MEMBER 28"/>
    <property type="match status" value="1"/>
</dbReference>
<feature type="transmembrane region" description="Helical" evidence="6">
    <location>
        <begin position="45"/>
        <end position="65"/>
    </location>
</feature>
<dbReference type="GO" id="GO:0140359">
    <property type="term" value="F:ABC-type transporter activity"/>
    <property type="evidence" value="ECO:0007669"/>
    <property type="project" value="InterPro"/>
</dbReference>
<dbReference type="InterPro" id="IPR013525">
    <property type="entry name" value="ABC2_TM"/>
</dbReference>
<evidence type="ECO:0000256" key="6">
    <source>
        <dbReference type="SAM" id="Phobius"/>
    </source>
</evidence>
<evidence type="ECO:0000259" key="7">
    <source>
        <dbReference type="Pfam" id="PF01061"/>
    </source>
</evidence>
<evidence type="ECO:0000256" key="4">
    <source>
        <dbReference type="ARBA" id="ARBA00022989"/>
    </source>
</evidence>
<keyword evidence="2" id="KW-0813">Transport</keyword>
<organism evidence="8 9">
    <name type="scientific">Reticulomyxa filosa</name>
    <dbReference type="NCBI Taxonomy" id="46433"/>
    <lineage>
        <taxon>Eukaryota</taxon>
        <taxon>Sar</taxon>
        <taxon>Rhizaria</taxon>
        <taxon>Retaria</taxon>
        <taxon>Foraminifera</taxon>
        <taxon>Monothalamids</taxon>
        <taxon>Reticulomyxidae</taxon>
        <taxon>Reticulomyxa</taxon>
    </lineage>
</organism>
<comment type="caution">
    <text evidence="8">The sequence shown here is derived from an EMBL/GenBank/DDBJ whole genome shotgun (WGS) entry which is preliminary data.</text>
</comment>
<name>X6M2D6_RETFI</name>